<sequence>MSLLTIVQGFGLGLSMIIPIGAQNAFVLNQGLNRQHHMLTAAICSVCDLLLILVGIFGGGMLLASNPVLLNLVTLGGIAFVVVYACQSFKSAFSETDKLSLSSGRFRSLGAVVMGTLAVTLLNPHVYLDTVVVLGSIGGQLVQTERVAFAIGAVSASLVWFFSLAAAAARLSSILNKPAIRRCIDIFVGLMMLFVGVKLAMYWLSA</sequence>
<keyword evidence="5 6" id="KW-0472">Membrane</keyword>
<comment type="caution">
    <text evidence="7">The sequence shown here is derived from an EMBL/GenBank/DDBJ whole genome shotgun (WGS) entry which is preliminary data.</text>
</comment>
<organism evidence="7 8">
    <name type="scientific">Veronia nyctiphanis</name>
    <dbReference type="NCBI Taxonomy" id="1278244"/>
    <lineage>
        <taxon>Bacteria</taxon>
        <taxon>Pseudomonadati</taxon>
        <taxon>Pseudomonadota</taxon>
        <taxon>Gammaproteobacteria</taxon>
        <taxon>Vibrionales</taxon>
        <taxon>Vibrionaceae</taxon>
        <taxon>Veronia</taxon>
    </lineage>
</organism>
<protein>
    <submittedName>
        <fullName evidence="7">Amino acid transporter</fullName>
    </submittedName>
</protein>
<dbReference type="PANTHER" id="PTHR30086:SF20">
    <property type="entry name" value="ARGININE EXPORTER PROTEIN ARGO-RELATED"/>
    <property type="match status" value="1"/>
</dbReference>
<dbReference type="Proteomes" id="UP000290287">
    <property type="component" value="Unassembled WGS sequence"/>
</dbReference>
<dbReference type="RefSeq" id="WP_129123220.1">
    <property type="nucleotide sequence ID" value="NZ_PEIB01000023.1"/>
</dbReference>
<dbReference type="EMBL" id="PEIB01000023">
    <property type="protein sequence ID" value="RXJ72336.1"/>
    <property type="molecule type" value="Genomic_DNA"/>
</dbReference>
<dbReference type="Pfam" id="PF01810">
    <property type="entry name" value="LysE"/>
    <property type="match status" value="1"/>
</dbReference>
<keyword evidence="4 6" id="KW-1133">Transmembrane helix</keyword>
<feature type="transmembrane region" description="Helical" evidence="6">
    <location>
        <begin position="6"/>
        <end position="27"/>
    </location>
</feature>
<evidence type="ECO:0000256" key="4">
    <source>
        <dbReference type="ARBA" id="ARBA00022989"/>
    </source>
</evidence>
<evidence type="ECO:0000313" key="8">
    <source>
        <dbReference type="Proteomes" id="UP000290287"/>
    </source>
</evidence>
<accession>A0A4Q0YND1</accession>
<dbReference type="InterPro" id="IPR001123">
    <property type="entry name" value="LeuE-type"/>
</dbReference>
<feature type="transmembrane region" description="Helical" evidence="6">
    <location>
        <begin position="106"/>
        <end position="127"/>
    </location>
</feature>
<dbReference type="PANTHER" id="PTHR30086">
    <property type="entry name" value="ARGININE EXPORTER PROTEIN ARGO"/>
    <property type="match status" value="1"/>
</dbReference>
<keyword evidence="2" id="KW-1003">Cell membrane</keyword>
<evidence type="ECO:0000256" key="3">
    <source>
        <dbReference type="ARBA" id="ARBA00022692"/>
    </source>
</evidence>
<name>A0A4Q0YND1_9GAMM</name>
<dbReference type="AlphaFoldDB" id="A0A4Q0YND1"/>
<evidence type="ECO:0000256" key="6">
    <source>
        <dbReference type="SAM" id="Phobius"/>
    </source>
</evidence>
<gene>
    <name evidence="7" type="ORF">CS022_16680</name>
</gene>
<proteinExistence type="predicted"/>
<feature type="transmembrane region" description="Helical" evidence="6">
    <location>
        <begin position="183"/>
        <end position="204"/>
    </location>
</feature>
<evidence type="ECO:0000256" key="5">
    <source>
        <dbReference type="ARBA" id="ARBA00023136"/>
    </source>
</evidence>
<evidence type="ECO:0000313" key="7">
    <source>
        <dbReference type="EMBL" id="RXJ72336.1"/>
    </source>
</evidence>
<reference evidence="7 8" key="1">
    <citation type="submission" date="2017-10" db="EMBL/GenBank/DDBJ databases">
        <title>Nyctiphanis sp. nov., isolated from the stomach of the euphausiid Nyctiphanes simplex (Hansen, 1911) in the Gulf of California.</title>
        <authorList>
            <person name="Gomez-Gil B."/>
            <person name="Aguilar-Mendez M."/>
            <person name="Lopez-Cortes A."/>
            <person name="Gomez-Gutierrez J."/>
            <person name="Roque A."/>
            <person name="Lang E."/>
            <person name="Gonzalez-Castillo A."/>
        </authorList>
    </citation>
    <scope>NUCLEOTIDE SEQUENCE [LARGE SCALE GENOMIC DNA]</scope>
    <source>
        <strain evidence="7 8">CAIM 600</strain>
    </source>
</reference>
<dbReference type="GO" id="GO:0005886">
    <property type="term" value="C:plasma membrane"/>
    <property type="evidence" value="ECO:0007669"/>
    <property type="project" value="UniProtKB-SubCell"/>
</dbReference>
<feature type="transmembrane region" description="Helical" evidence="6">
    <location>
        <begin position="147"/>
        <end position="171"/>
    </location>
</feature>
<feature type="transmembrane region" description="Helical" evidence="6">
    <location>
        <begin position="68"/>
        <end position="86"/>
    </location>
</feature>
<keyword evidence="3 6" id="KW-0812">Transmembrane</keyword>
<feature type="transmembrane region" description="Helical" evidence="6">
    <location>
        <begin position="39"/>
        <end position="62"/>
    </location>
</feature>
<comment type="subcellular location">
    <subcellularLocation>
        <location evidence="1">Cell membrane</location>
        <topology evidence="1">Multi-pass membrane protein</topology>
    </subcellularLocation>
</comment>
<dbReference type="OrthoDB" id="5638726at2"/>
<keyword evidence="8" id="KW-1185">Reference proteome</keyword>
<evidence type="ECO:0000256" key="2">
    <source>
        <dbReference type="ARBA" id="ARBA00022475"/>
    </source>
</evidence>
<dbReference type="GO" id="GO:0015171">
    <property type="term" value="F:amino acid transmembrane transporter activity"/>
    <property type="evidence" value="ECO:0007669"/>
    <property type="project" value="TreeGrafter"/>
</dbReference>
<evidence type="ECO:0000256" key="1">
    <source>
        <dbReference type="ARBA" id="ARBA00004651"/>
    </source>
</evidence>